<dbReference type="AlphaFoldDB" id="A0AAD5LTD4"/>
<protein>
    <submittedName>
        <fullName evidence="2">Uncharacterized protein</fullName>
    </submittedName>
</protein>
<feature type="region of interest" description="Disordered" evidence="1">
    <location>
        <begin position="248"/>
        <end position="268"/>
    </location>
</feature>
<accession>A0AAD5LTD4</accession>
<organism evidence="2 3">
    <name type="scientific">Pythium insidiosum</name>
    <name type="common">Pythiosis disease agent</name>
    <dbReference type="NCBI Taxonomy" id="114742"/>
    <lineage>
        <taxon>Eukaryota</taxon>
        <taxon>Sar</taxon>
        <taxon>Stramenopiles</taxon>
        <taxon>Oomycota</taxon>
        <taxon>Peronosporomycetes</taxon>
        <taxon>Pythiales</taxon>
        <taxon>Pythiaceae</taxon>
        <taxon>Pythium</taxon>
    </lineage>
</organism>
<keyword evidence="3" id="KW-1185">Reference proteome</keyword>
<feature type="compositionally biased region" description="Low complexity" evidence="1">
    <location>
        <begin position="254"/>
        <end position="268"/>
    </location>
</feature>
<evidence type="ECO:0000256" key="1">
    <source>
        <dbReference type="SAM" id="MobiDB-lite"/>
    </source>
</evidence>
<dbReference type="InterPro" id="IPR029058">
    <property type="entry name" value="AB_hydrolase_fold"/>
</dbReference>
<dbReference type="Proteomes" id="UP001209570">
    <property type="component" value="Unassembled WGS sequence"/>
</dbReference>
<sequence length="566" mass="61059">MAPPTLCRSVPCDLSRFSLSVGGQFLAFRPMKMRSLLVLLVALAVALVTARAVAHQRQHQHERQRRLQPLHAAPSLRLRVAVKRASMAIHGHRTFDVSVARATGAPPLRQFEFNGVVSFPTADAVTHTYSLVDGVAFHELQHANGSDATTVSLVALHRLPPIHEALAAIADAVPVTAASVGGRAVQCPPGMELLHATFASDDFALCAATGPVAVGLLFRFIGSDLDIDVFAETARVAIDAPATARQRPSHWGRVPRSATRPTRPPSVSLGRSLALRNASCACPSQRKRPCLFFHGMDIKADRGVVDDFDFFGDIKLHTPCCSSVKFAVYNTVDFAWNNATLQDRACADALAQSPSSDRQTRTIKDTILVAHSMGNLMLAHAIASKRCALHSSSSWVDLSGPMRGSMGSDLQQYVCNGGNVAKDALAVLVGLFGQCPSSRARQALVYQGGKYATDDLNRQYDEAQAAHAAHVSASVCGDSYNGLLSKDWLGLYLGGTILPHKSKENDGVVEFQSCAGRLPSSAFGRTWRSPFYRAKLNHADTQFKNGDALFDDAQKPLKWFECLAVL</sequence>
<dbReference type="PANTHER" id="PTHR22538:SF1">
    <property type="entry name" value="VWFD DOMAIN-CONTAINING PROTEIN"/>
    <property type="match status" value="1"/>
</dbReference>
<name>A0AAD5LTD4_PYTIN</name>
<evidence type="ECO:0000313" key="2">
    <source>
        <dbReference type="EMBL" id="KAJ0409880.1"/>
    </source>
</evidence>
<comment type="caution">
    <text evidence="2">The sequence shown here is derived from an EMBL/GenBank/DDBJ whole genome shotgun (WGS) entry which is preliminary data.</text>
</comment>
<evidence type="ECO:0000313" key="3">
    <source>
        <dbReference type="Proteomes" id="UP001209570"/>
    </source>
</evidence>
<dbReference type="Gene3D" id="3.40.50.1820">
    <property type="entry name" value="alpha/beta hydrolase"/>
    <property type="match status" value="1"/>
</dbReference>
<dbReference type="EMBL" id="JAKCXM010000002">
    <property type="protein sequence ID" value="KAJ0409880.1"/>
    <property type="molecule type" value="Genomic_DNA"/>
</dbReference>
<gene>
    <name evidence="2" type="ORF">P43SY_005774</name>
</gene>
<proteinExistence type="predicted"/>
<dbReference type="PANTHER" id="PTHR22538">
    <property type="entry name" value="CILIA- AND FLAGELLA-ASSOCIATED PROTEIN 74"/>
    <property type="match status" value="1"/>
</dbReference>
<reference evidence="2" key="1">
    <citation type="submission" date="2021-12" db="EMBL/GenBank/DDBJ databases">
        <title>Prjna785345.</title>
        <authorList>
            <person name="Rujirawat T."/>
            <person name="Krajaejun T."/>
        </authorList>
    </citation>
    <scope>NUCLEOTIDE SEQUENCE</scope>
    <source>
        <strain evidence="2">Pi057C3</strain>
    </source>
</reference>